<gene>
    <name evidence="2" type="ORF">Taqua_01133</name>
</gene>
<dbReference type="Pfam" id="PF11748">
    <property type="entry name" value="DUF3306"/>
    <property type="match status" value="1"/>
</dbReference>
<reference evidence="2 3" key="1">
    <citation type="submission" date="2019-07" db="EMBL/GenBank/DDBJ databases">
        <title>Tepidimonas aquatica CLN-1 draft genome.</title>
        <authorList>
            <person name="Da Costa M.S."/>
            <person name="Froufe H.J.C."/>
            <person name="Egas C."/>
            <person name="Albuquerque L."/>
        </authorList>
    </citation>
    <scope>NUCLEOTIDE SEQUENCE [LARGE SCALE GENOMIC DNA]</scope>
    <source>
        <strain evidence="2 3">CLN-1</strain>
    </source>
</reference>
<dbReference type="AlphaFoldDB" id="A0A554WP98"/>
<feature type="compositionally biased region" description="Low complexity" evidence="1">
    <location>
        <begin position="163"/>
        <end position="172"/>
    </location>
</feature>
<organism evidence="2 3">
    <name type="scientific">Tepidimonas aquatica</name>
    <dbReference type="NCBI Taxonomy" id="247482"/>
    <lineage>
        <taxon>Bacteria</taxon>
        <taxon>Pseudomonadati</taxon>
        <taxon>Pseudomonadota</taxon>
        <taxon>Betaproteobacteria</taxon>
        <taxon>Burkholderiales</taxon>
        <taxon>Tepidimonas</taxon>
    </lineage>
</organism>
<feature type="compositionally biased region" description="Low complexity" evidence="1">
    <location>
        <begin position="56"/>
        <end position="69"/>
    </location>
</feature>
<evidence type="ECO:0000313" key="3">
    <source>
        <dbReference type="Proteomes" id="UP000318554"/>
    </source>
</evidence>
<comment type="caution">
    <text evidence="2">The sequence shown here is derived from an EMBL/GenBank/DDBJ whole genome shotgun (WGS) entry which is preliminary data.</text>
</comment>
<evidence type="ECO:0000256" key="1">
    <source>
        <dbReference type="SAM" id="MobiDB-lite"/>
    </source>
</evidence>
<protein>
    <recommendedName>
        <fullName evidence="4">DUF3306 domain-containing protein</fullName>
    </recommendedName>
</protein>
<dbReference type="RefSeq" id="WP_144325547.1">
    <property type="nucleotide sequence ID" value="NZ_VJNA01000011.1"/>
</dbReference>
<feature type="compositionally biased region" description="Low complexity" evidence="1">
    <location>
        <begin position="24"/>
        <end position="46"/>
    </location>
</feature>
<sequence>MTPTDESFWSRWSRRKALARQGLVEPAEADPAPAVPAVAPDRTVTPDPEPVPRPAAAPDAAADSAAPAARPTPAPPPPPTLEDVRRLTPQSDFQPFVRPEVAPEVRNAALRKLFADPHFNQMDGLDVYIDDYSRPDPLPLALAKRMAAAQVMGLFTEPAQATPNAPAAVPAVAQPPQPLQPQAARPEVAAAQPWPPGDPTAERGAAGDESTTQADHP</sequence>
<dbReference type="EMBL" id="VJNA01000011">
    <property type="protein sequence ID" value="TSE25389.1"/>
    <property type="molecule type" value="Genomic_DNA"/>
</dbReference>
<dbReference type="OrthoDB" id="8776025at2"/>
<feature type="region of interest" description="Disordered" evidence="1">
    <location>
        <begin position="22"/>
        <end position="99"/>
    </location>
</feature>
<accession>A0A554WP98</accession>
<dbReference type="Proteomes" id="UP000318554">
    <property type="component" value="Unassembled WGS sequence"/>
</dbReference>
<proteinExistence type="predicted"/>
<keyword evidence="3" id="KW-1185">Reference proteome</keyword>
<feature type="region of interest" description="Disordered" evidence="1">
    <location>
        <begin position="163"/>
        <end position="217"/>
    </location>
</feature>
<evidence type="ECO:0008006" key="4">
    <source>
        <dbReference type="Google" id="ProtNLM"/>
    </source>
</evidence>
<evidence type="ECO:0000313" key="2">
    <source>
        <dbReference type="EMBL" id="TSE25389.1"/>
    </source>
</evidence>
<feature type="compositionally biased region" description="Pro residues" evidence="1">
    <location>
        <begin position="70"/>
        <end position="80"/>
    </location>
</feature>
<name>A0A554WP98_9BURK</name>
<dbReference type="InterPro" id="IPR021735">
    <property type="entry name" value="DUF3306"/>
</dbReference>